<accession>A0A7W9TN93</accession>
<evidence type="ECO:0000313" key="9">
    <source>
        <dbReference type="Proteomes" id="UP000541136"/>
    </source>
</evidence>
<dbReference type="EMBL" id="JACHIB010000006">
    <property type="protein sequence ID" value="MBB6083281.1"/>
    <property type="molecule type" value="Genomic_DNA"/>
</dbReference>
<evidence type="ECO:0000256" key="1">
    <source>
        <dbReference type="ARBA" id="ARBA00009175"/>
    </source>
</evidence>
<feature type="binding site" evidence="6">
    <location>
        <position position="59"/>
    </location>
    <ligand>
        <name>molybdate</name>
        <dbReference type="ChEBI" id="CHEBI:36264"/>
    </ligand>
</feature>
<name>A0A7W9TN93_CASDE</name>
<dbReference type="RefSeq" id="WP_043684127.1">
    <property type="nucleotide sequence ID" value="NZ_JACHIB010000006.1"/>
</dbReference>
<dbReference type="SUPFAM" id="SSF53850">
    <property type="entry name" value="Periplasmic binding protein-like II"/>
    <property type="match status" value="1"/>
</dbReference>
<dbReference type="Pfam" id="PF13531">
    <property type="entry name" value="SBP_bac_11"/>
    <property type="match status" value="1"/>
</dbReference>
<evidence type="ECO:0000256" key="4">
    <source>
        <dbReference type="ARBA" id="ARBA00022729"/>
    </source>
</evidence>
<dbReference type="FunFam" id="3.40.190.10:FF:000035">
    <property type="entry name" value="Molybdate ABC transporter substrate-binding protein"/>
    <property type="match status" value="1"/>
</dbReference>
<feature type="binding site" evidence="6">
    <location>
        <position position="168"/>
    </location>
    <ligand>
        <name>molybdate</name>
        <dbReference type="ChEBI" id="CHEBI:36264"/>
    </ligand>
</feature>
<protein>
    <submittedName>
        <fullName evidence="8">Molybdate transport system substrate-binding protein</fullName>
    </submittedName>
</protein>
<feature type="chain" id="PRO_5031547186" evidence="7">
    <location>
        <begin position="22"/>
        <end position="249"/>
    </location>
</feature>
<evidence type="ECO:0000256" key="5">
    <source>
        <dbReference type="ARBA" id="ARBA00062515"/>
    </source>
</evidence>
<keyword evidence="4 7" id="KW-0732">Signal</keyword>
<dbReference type="GO" id="GO:0015689">
    <property type="term" value="P:molybdate ion transport"/>
    <property type="evidence" value="ECO:0007669"/>
    <property type="project" value="InterPro"/>
</dbReference>
<comment type="subunit">
    <text evidence="5">The complex is composed of two ATP-binding proteins (ModC), two transmembrane proteins (ModB) and a solute-binding protein (ModA).</text>
</comment>
<keyword evidence="2 6" id="KW-0500">Molybdenum</keyword>
<dbReference type="PANTHER" id="PTHR30632:SF0">
    <property type="entry name" value="SULFATE-BINDING PROTEIN"/>
    <property type="match status" value="1"/>
</dbReference>
<comment type="similarity">
    <text evidence="1">Belongs to the bacterial solute-binding protein ModA family.</text>
</comment>
<organism evidence="8 9">
    <name type="scientific">Castellaniella defragrans</name>
    <name type="common">Alcaligenes defragrans</name>
    <dbReference type="NCBI Taxonomy" id="75697"/>
    <lineage>
        <taxon>Bacteria</taxon>
        <taxon>Pseudomonadati</taxon>
        <taxon>Pseudomonadota</taxon>
        <taxon>Betaproteobacteria</taxon>
        <taxon>Burkholderiales</taxon>
        <taxon>Alcaligenaceae</taxon>
        <taxon>Castellaniella</taxon>
    </lineage>
</organism>
<dbReference type="Gene3D" id="3.40.190.10">
    <property type="entry name" value="Periplasmic binding protein-like II"/>
    <property type="match status" value="2"/>
</dbReference>
<evidence type="ECO:0000256" key="2">
    <source>
        <dbReference type="ARBA" id="ARBA00022505"/>
    </source>
</evidence>
<sequence>MKIRTWVAACALTCVVMPAVAGEVLVSAAASLTNAFKELATQYEAAHPGTKVLTTFGASDVVLRQITEGAPADVFASADQKAMDKAEAAKAVDPATRVNFVRNEVVLIVPADNPHGIASLADLKKAGVTRIALGNPASVPVGRYTQAALEKAGAWDTVKAHEILGENVRQVLSYVERGEVDAGFVFATDAAIAKDKVKVVQPVATPTPVVYPIALVQRAGRAPEAADFLKFVLSADGQSVLARYGFARP</sequence>
<dbReference type="PIRSF" id="PIRSF004846">
    <property type="entry name" value="ModA"/>
    <property type="match status" value="1"/>
</dbReference>
<dbReference type="InterPro" id="IPR050682">
    <property type="entry name" value="ModA/WtpA"/>
</dbReference>
<evidence type="ECO:0000313" key="8">
    <source>
        <dbReference type="EMBL" id="MBB6083281.1"/>
    </source>
</evidence>
<dbReference type="Proteomes" id="UP000541136">
    <property type="component" value="Unassembled WGS sequence"/>
</dbReference>
<dbReference type="GO" id="GO:0030973">
    <property type="term" value="F:molybdate ion binding"/>
    <property type="evidence" value="ECO:0007669"/>
    <property type="project" value="TreeGrafter"/>
</dbReference>
<comment type="caution">
    <text evidence="8">The sequence shown here is derived from an EMBL/GenBank/DDBJ whole genome shotgun (WGS) entry which is preliminary data.</text>
</comment>
<feature type="binding site" evidence="6">
    <location>
        <position position="31"/>
    </location>
    <ligand>
        <name>molybdate</name>
        <dbReference type="ChEBI" id="CHEBI:36264"/>
    </ligand>
</feature>
<dbReference type="NCBIfam" id="TIGR01256">
    <property type="entry name" value="modA"/>
    <property type="match status" value="1"/>
</dbReference>
<feature type="signal peptide" evidence="7">
    <location>
        <begin position="1"/>
        <end position="21"/>
    </location>
</feature>
<keyword evidence="3 6" id="KW-0479">Metal-binding</keyword>
<dbReference type="InterPro" id="IPR005950">
    <property type="entry name" value="ModA"/>
</dbReference>
<evidence type="ECO:0000256" key="6">
    <source>
        <dbReference type="PIRSR" id="PIRSR004846-1"/>
    </source>
</evidence>
<reference evidence="8 9" key="1">
    <citation type="submission" date="2020-08" db="EMBL/GenBank/DDBJ databases">
        <title>Genomic Encyclopedia of Type Strains, Phase IV (KMG-IV): sequencing the most valuable type-strain genomes for metagenomic binning, comparative biology and taxonomic classification.</title>
        <authorList>
            <person name="Goeker M."/>
        </authorList>
    </citation>
    <scope>NUCLEOTIDE SEQUENCE [LARGE SCALE GENOMIC DNA]</scope>
    <source>
        <strain evidence="8 9">DSM 12141</strain>
    </source>
</reference>
<dbReference type="GO" id="GO:0046872">
    <property type="term" value="F:metal ion binding"/>
    <property type="evidence" value="ECO:0007669"/>
    <property type="project" value="UniProtKB-KW"/>
</dbReference>
<dbReference type="PANTHER" id="PTHR30632">
    <property type="entry name" value="MOLYBDATE-BINDING PERIPLASMIC PROTEIN"/>
    <property type="match status" value="1"/>
</dbReference>
<evidence type="ECO:0000256" key="7">
    <source>
        <dbReference type="SAM" id="SignalP"/>
    </source>
</evidence>
<dbReference type="AlphaFoldDB" id="A0A7W9TN93"/>
<gene>
    <name evidence="8" type="ORF">HNR28_001318</name>
</gene>
<evidence type="ECO:0000256" key="3">
    <source>
        <dbReference type="ARBA" id="ARBA00022723"/>
    </source>
</evidence>
<proteinExistence type="inferred from homology"/>
<dbReference type="GO" id="GO:1901359">
    <property type="term" value="F:tungstate binding"/>
    <property type="evidence" value="ECO:0007669"/>
    <property type="project" value="UniProtKB-ARBA"/>
</dbReference>